<organism evidence="6 7">
    <name type="scientific">Elsinoe ampelina</name>
    <dbReference type="NCBI Taxonomy" id="302913"/>
    <lineage>
        <taxon>Eukaryota</taxon>
        <taxon>Fungi</taxon>
        <taxon>Dikarya</taxon>
        <taxon>Ascomycota</taxon>
        <taxon>Pezizomycotina</taxon>
        <taxon>Dothideomycetes</taxon>
        <taxon>Dothideomycetidae</taxon>
        <taxon>Myriangiales</taxon>
        <taxon>Elsinoaceae</taxon>
        <taxon>Elsinoe</taxon>
    </lineage>
</organism>
<protein>
    <recommendedName>
        <fullName evidence="8">RPEL repeat protein</fullName>
    </recommendedName>
</protein>
<feature type="region of interest" description="Disordered" evidence="5">
    <location>
        <begin position="1"/>
        <end position="42"/>
    </location>
</feature>
<evidence type="ECO:0000256" key="1">
    <source>
        <dbReference type="ARBA" id="ARBA00004123"/>
    </source>
</evidence>
<evidence type="ECO:0000256" key="4">
    <source>
        <dbReference type="PROSITE-ProRule" id="PRU00401"/>
    </source>
</evidence>
<dbReference type="InterPro" id="IPR043451">
    <property type="entry name" value="Myocardin-like"/>
</dbReference>
<gene>
    <name evidence="6" type="ORF">BDZ85DRAFT_261543</name>
</gene>
<dbReference type="OrthoDB" id="197676at2759"/>
<dbReference type="InterPro" id="IPR004018">
    <property type="entry name" value="RPEL_repeat"/>
</dbReference>
<evidence type="ECO:0000313" key="7">
    <source>
        <dbReference type="Proteomes" id="UP000799538"/>
    </source>
</evidence>
<evidence type="ECO:0000256" key="5">
    <source>
        <dbReference type="SAM" id="MobiDB-lite"/>
    </source>
</evidence>
<reference evidence="7" key="1">
    <citation type="journal article" date="2020" name="Stud. Mycol.">
        <title>101 Dothideomycetes genomes: A test case for predicting lifestyles and emergence of pathogens.</title>
        <authorList>
            <person name="Haridas S."/>
            <person name="Albert R."/>
            <person name="Binder M."/>
            <person name="Bloem J."/>
            <person name="LaButti K."/>
            <person name="Salamov A."/>
            <person name="Andreopoulos B."/>
            <person name="Baker S."/>
            <person name="Barry K."/>
            <person name="Bills G."/>
            <person name="Bluhm B."/>
            <person name="Cannon C."/>
            <person name="Castanera R."/>
            <person name="Culley D."/>
            <person name="Daum C."/>
            <person name="Ezra D."/>
            <person name="Gonzalez J."/>
            <person name="Henrissat B."/>
            <person name="Kuo A."/>
            <person name="Liang C."/>
            <person name="Lipzen A."/>
            <person name="Lutzoni F."/>
            <person name="Magnuson J."/>
            <person name="Mondo S."/>
            <person name="Nolan M."/>
            <person name="Ohm R."/>
            <person name="Pangilinan J."/>
            <person name="Park H.-J."/>
            <person name="Ramirez L."/>
            <person name="Alfaro M."/>
            <person name="Sun H."/>
            <person name="Tritt A."/>
            <person name="Yoshinaga Y."/>
            <person name="Zwiers L.-H."/>
            <person name="Turgeon B."/>
            <person name="Goodwin S."/>
            <person name="Spatafora J."/>
            <person name="Crous P."/>
            <person name="Grigoriev I."/>
        </authorList>
    </citation>
    <scope>NUCLEOTIDE SEQUENCE [LARGE SCALE GENOMIC DNA]</scope>
    <source>
        <strain evidence="7">CECT 20119</strain>
    </source>
</reference>
<dbReference type="SMART" id="SM00707">
    <property type="entry name" value="RPEL"/>
    <property type="match status" value="3"/>
</dbReference>
<comment type="subcellular location">
    <subcellularLocation>
        <location evidence="1">Nucleus</location>
    </subcellularLocation>
</comment>
<keyword evidence="3" id="KW-0539">Nucleus</keyword>
<dbReference type="EMBL" id="ML992506">
    <property type="protein sequence ID" value="KAF2223422.1"/>
    <property type="molecule type" value="Genomic_DNA"/>
</dbReference>
<dbReference type="Proteomes" id="UP000799538">
    <property type="component" value="Unassembled WGS sequence"/>
</dbReference>
<dbReference type="PROSITE" id="PS51073">
    <property type="entry name" value="RPEL"/>
    <property type="match status" value="3"/>
</dbReference>
<dbReference type="PANTHER" id="PTHR22793">
    <property type="entry name" value="MYOCARDIN-RELATED TRANSCRIPTION FACTOR-RELATED"/>
    <property type="match status" value="1"/>
</dbReference>
<sequence length="144" mass="16513">MASTENQKPDTGIDETSINPLERRNSLEKHLQMRPEERDLKNRHILLDTTAAPALQAQQAELERQRITDNLKKNLSHRPEKEELVERNILPDSIAAPALQGKEKELQKHMRANSLEKHLQNRPDPNTLVKEGILEPNENPLAEN</sequence>
<dbReference type="Gene3D" id="6.10.140.2040">
    <property type="match status" value="2"/>
</dbReference>
<dbReference type="GO" id="GO:0003713">
    <property type="term" value="F:transcription coactivator activity"/>
    <property type="evidence" value="ECO:0007669"/>
    <property type="project" value="TreeGrafter"/>
</dbReference>
<feature type="repeat" description="RPEL" evidence="4">
    <location>
        <begin position="113"/>
        <end position="138"/>
    </location>
</feature>
<dbReference type="GO" id="GO:0045944">
    <property type="term" value="P:positive regulation of transcription by RNA polymerase II"/>
    <property type="evidence" value="ECO:0007669"/>
    <property type="project" value="TreeGrafter"/>
</dbReference>
<feature type="compositionally biased region" description="Basic and acidic residues" evidence="5">
    <location>
        <begin position="21"/>
        <end position="42"/>
    </location>
</feature>
<keyword evidence="2" id="KW-0677">Repeat</keyword>
<dbReference type="Pfam" id="PF02755">
    <property type="entry name" value="RPEL"/>
    <property type="match status" value="3"/>
</dbReference>
<name>A0A6A6GCI6_9PEZI</name>
<dbReference type="GO" id="GO:0005634">
    <property type="term" value="C:nucleus"/>
    <property type="evidence" value="ECO:0007669"/>
    <property type="project" value="UniProtKB-SubCell"/>
</dbReference>
<feature type="repeat" description="RPEL" evidence="4">
    <location>
        <begin position="25"/>
        <end position="50"/>
    </location>
</feature>
<evidence type="ECO:0000256" key="3">
    <source>
        <dbReference type="ARBA" id="ARBA00023242"/>
    </source>
</evidence>
<proteinExistence type="predicted"/>
<evidence type="ECO:0000313" key="6">
    <source>
        <dbReference type="EMBL" id="KAF2223422.1"/>
    </source>
</evidence>
<evidence type="ECO:0008006" key="8">
    <source>
        <dbReference type="Google" id="ProtNLM"/>
    </source>
</evidence>
<accession>A0A6A6GCI6</accession>
<feature type="repeat" description="RPEL" evidence="4">
    <location>
        <begin position="69"/>
        <end position="94"/>
    </location>
</feature>
<keyword evidence="7" id="KW-1185">Reference proteome</keyword>
<dbReference type="PANTHER" id="PTHR22793:SF12">
    <property type="entry name" value="MYOCARDIN-RELATED TRANSCRIPTION FACTOR, ISOFORM H"/>
    <property type="match status" value="1"/>
</dbReference>
<evidence type="ECO:0000256" key="2">
    <source>
        <dbReference type="ARBA" id="ARBA00022737"/>
    </source>
</evidence>
<dbReference type="AlphaFoldDB" id="A0A6A6GCI6"/>
<feature type="region of interest" description="Disordered" evidence="5">
    <location>
        <begin position="115"/>
        <end position="144"/>
    </location>
</feature>